<feature type="domain" description="Peptidase S9 prolyl oligopeptidase catalytic" evidence="1">
    <location>
        <begin position="97"/>
        <end position="294"/>
    </location>
</feature>
<dbReference type="InterPro" id="IPR001375">
    <property type="entry name" value="Peptidase_S9_cat"/>
</dbReference>
<dbReference type="InterPro" id="IPR050278">
    <property type="entry name" value="Serine_Prot_S9B/DPPIV"/>
</dbReference>
<comment type="caution">
    <text evidence="2">The sequence shown here is derived from an EMBL/GenBank/DDBJ whole genome shotgun (WGS) entry which is preliminary data.</text>
</comment>
<keyword evidence="3" id="KW-1185">Reference proteome</keyword>
<evidence type="ECO:0000313" key="3">
    <source>
        <dbReference type="Proteomes" id="UP000658320"/>
    </source>
</evidence>
<name>A0A918KZW5_9ACTN</name>
<dbReference type="InterPro" id="IPR029058">
    <property type="entry name" value="AB_hydrolase_fold"/>
</dbReference>
<dbReference type="GO" id="GO:0008239">
    <property type="term" value="F:dipeptidyl-peptidase activity"/>
    <property type="evidence" value="ECO:0007669"/>
    <property type="project" value="TreeGrafter"/>
</dbReference>
<dbReference type="GO" id="GO:0008236">
    <property type="term" value="F:serine-type peptidase activity"/>
    <property type="evidence" value="ECO:0007669"/>
    <property type="project" value="InterPro"/>
</dbReference>
<dbReference type="GO" id="GO:0006508">
    <property type="term" value="P:proteolysis"/>
    <property type="evidence" value="ECO:0007669"/>
    <property type="project" value="InterPro"/>
</dbReference>
<dbReference type="Pfam" id="PF00326">
    <property type="entry name" value="Peptidase_S9"/>
    <property type="match status" value="1"/>
</dbReference>
<dbReference type="SUPFAM" id="SSF53474">
    <property type="entry name" value="alpha/beta-Hydrolases"/>
    <property type="match status" value="1"/>
</dbReference>
<sequence length="307" mass="33150">MHAGVRRGGTLIRCSGRGVTVVPRGGPAVPVVSYAERPVLDVRATILHLGPDALRARLHLPSWHRPGSGPLPVLLDPYGGAGAQRVTAETDAKTLVSQWFAEHGFAVLVADGRGTQVRGPDWERAVHGDLFGSVLDDQVTALHEAARRHSDLDLGRVGIRGWSFSGTLALLAVLRRPDVFHAAGAGAGVTDQRLYDAHWRERFLGHPEVHADRYEAASPLREAYRLTRPLLLLHGLADPKVPPVHTLRLSAALRAAGRPHELVLLPGAGHQPVGTSLTEEVLRPQVRFLRRHLAASAVTGHLGRETC</sequence>
<dbReference type="EMBL" id="BMSX01000036">
    <property type="protein sequence ID" value="GGR58584.1"/>
    <property type="molecule type" value="Genomic_DNA"/>
</dbReference>
<dbReference type="Proteomes" id="UP000658320">
    <property type="component" value="Unassembled WGS sequence"/>
</dbReference>
<accession>A0A918KZW5</accession>
<reference evidence="2" key="1">
    <citation type="journal article" date="2014" name="Int. J. Syst. Evol. Microbiol.">
        <title>Complete genome sequence of Corynebacterium casei LMG S-19264T (=DSM 44701T), isolated from a smear-ripened cheese.</title>
        <authorList>
            <consortium name="US DOE Joint Genome Institute (JGI-PGF)"/>
            <person name="Walter F."/>
            <person name="Albersmeier A."/>
            <person name="Kalinowski J."/>
            <person name="Ruckert C."/>
        </authorList>
    </citation>
    <scope>NUCLEOTIDE SEQUENCE</scope>
    <source>
        <strain evidence="2">JCM 4346</strain>
    </source>
</reference>
<gene>
    <name evidence="2" type="ORF">GCM10010251_89210</name>
</gene>
<dbReference type="Gene3D" id="3.40.50.1820">
    <property type="entry name" value="alpha/beta hydrolase"/>
    <property type="match status" value="1"/>
</dbReference>
<protein>
    <recommendedName>
        <fullName evidence="1">Peptidase S9 prolyl oligopeptidase catalytic domain-containing protein</fullName>
    </recommendedName>
</protein>
<dbReference type="AlphaFoldDB" id="A0A918KZW5"/>
<evidence type="ECO:0000313" key="2">
    <source>
        <dbReference type="EMBL" id="GGR58584.1"/>
    </source>
</evidence>
<proteinExistence type="predicted"/>
<organism evidence="2 3">
    <name type="scientific">Streptomyces aurantiogriseus</name>
    <dbReference type="NCBI Taxonomy" id="66870"/>
    <lineage>
        <taxon>Bacteria</taxon>
        <taxon>Bacillati</taxon>
        <taxon>Actinomycetota</taxon>
        <taxon>Actinomycetes</taxon>
        <taxon>Kitasatosporales</taxon>
        <taxon>Streptomycetaceae</taxon>
        <taxon>Streptomyces</taxon>
    </lineage>
</organism>
<dbReference type="PANTHER" id="PTHR11731">
    <property type="entry name" value="PROTEASE FAMILY S9B,C DIPEPTIDYL-PEPTIDASE IV-RELATED"/>
    <property type="match status" value="1"/>
</dbReference>
<reference evidence="2" key="2">
    <citation type="submission" date="2020-09" db="EMBL/GenBank/DDBJ databases">
        <authorList>
            <person name="Sun Q."/>
            <person name="Ohkuma M."/>
        </authorList>
    </citation>
    <scope>NUCLEOTIDE SEQUENCE</scope>
    <source>
        <strain evidence="2">JCM 4346</strain>
    </source>
</reference>
<dbReference type="PANTHER" id="PTHR11731:SF193">
    <property type="entry name" value="DIPEPTIDYL PEPTIDASE 9"/>
    <property type="match status" value="1"/>
</dbReference>
<evidence type="ECO:0000259" key="1">
    <source>
        <dbReference type="Pfam" id="PF00326"/>
    </source>
</evidence>